<name>A0ABY3QM21_9BRAD</name>
<proteinExistence type="predicted"/>
<organism evidence="2 3">
    <name type="scientific">Bradyrhizobium barranii</name>
    <dbReference type="NCBI Taxonomy" id="2992140"/>
    <lineage>
        <taxon>Bacteria</taxon>
        <taxon>Pseudomonadati</taxon>
        <taxon>Pseudomonadota</taxon>
        <taxon>Alphaproteobacteria</taxon>
        <taxon>Hyphomicrobiales</taxon>
        <taxon>Nitrobacteraceae</taxon>
        <taxon>Bradyrhizobium</taxon>
    </lineage>
</organism>
<dbReference type="InterPro" id="IPR037883">
    <property type="entry name" value="Knr4/Smi1-like_sf"/>
</dbReference>
<feature type="domain" description="Knr4/Smi1-like" evidence="1">
    <location>
        <begin position="281"/>
        <end position="346"/>
    </location>
</feature>
<evidence type="ECO:0000259" key="1">
    <source>
        <dbReference type="SMART" id="SM00860"/>
    </source>
</evidence>
<dbReference type="Gene3D" id="3.40.1580.10">
    <property type="entry name" value="SMI1/KNR4-like"/>
    <property type="match status" value="1"/>
</dbReference>
<evidence type="ECO:0000313" key="3">
    <source>
        <dbReference type="Proteomes" id="UP001430990"/>
    </source>
</evidence>
<protein>
    <submittedName>
        <fullName evidence="2">SMI1/KNR4 family protein</fullName>
    </submittedName>
</protein>
<sequence>MYLAKFFHRAPGDDDRELMLVPGSDPMVIGIHMNWKGEPDANEFLREEFPDIAGAAAAFRRHVAKLVAAGYVETDHTNYTLRDLGPNPRAKPDWQKGLDELMILALSAPMAEQAAQLDALKGTPAEHEPLYLWLAAHHGKAAGEDFTQTLRFAEQARDALRARRAAGQSHYAWSMYEGDLEGSILELLSDVYLLAENPVAALATIEHLCKIAPNHDRILQRAEILCGFFPERREEAFDDAYQWSRFGGYDVITLFPGYAEYEARRKAGTTAKGWRWKPGTPASEADVSAAEQAIDVKLPDDYRNFLLSRGETELLVRLPESSSELRFYAPDELATQLRNVLDFIAHSEDELEEACAYFRKEYGVSLKHLVPIAEPSQLSRCLLLHVEPGERHGQCFQWDHDGAWELEQKQPGFDVALKALTDGIEQRDAAALAFFDL</sequence>
<evidence type="ECO:0000313" key="2">
    <source>
        <dbReference type="EMBL" id="UFW87040.1"/>
    </source>
</evidence>
<accession>A0ABY3QM21</accession>
<dbReference type="RefSeq" id="WP_063980109.1">
    <property type="nucleotide sequence ID" value="NZ_CP088100.1"/>
</dbReference>
<dbReference type="SUPFAM" id="SSF160631">
    <property type="entry name" value="SMI1/KNR4-like"/>
    <property type="match status" value="1"/>
</dbReference>
<keyword evidence="3" id="KW-1185">Reference proteome</keyword>
<gene>
    <name evidence="2" type="ORF">BjapCC829_00085</name>
</gene>
<dbReference type="Proteomes" id="UP001430990">
    <property type="component" value="Chromosome"/>
</dbReference>
<dbReference type="SMART" id="SM00860">
    <property type="entry name" value="SMI1_KNR4"/>
    <property type="match status" value="1"/>
</dbReference>
<reference evidence="2" key="1">
    <citation type="submission" date="2021-11" db="EMBL/GenBank/DDBJ databases">
        <title>Australian commercial rhizobial inoculants.</title>
        <authorList>
            <person name="Kohlmeier M.G."/>
            <person name="O'Hara G.W."/>
            <person name="Colombi E."/>
            <person name="Ramsay J.P."/>
            <person name="Terpolilli J."/>
        </authorList>
    </citation>
    <scope>NUCLEOTIDE SEQUENCE</scope>
    <source>
        <strain evidence="2">CC829</strain>
    </source>
</reference>
<dbReference type="InterPro" id="IPR018958">
    <property type="entry name" value="Knr4/Smi1-like_dom"/>
</dbReference>
<dbReference type="EMBL" id="CP088100">
    <property type="protein sequence ID" value="UFW87040.1"/>
    <property type="molecule type" value="Genomic_DNA"/>
</dbReference>
<dbReference type="Pfam" id="PF09346">
    <property type="entry name" value="SMI1_KNR4"/>
    <property type="match status" value="1"/>
</dbReference>